<dbReference type="Pfam" id="PF00505">
    <property type="entry name" value="HMG_box"/>
    <property type="match status" value="1"/>
</dbReference>
<dbReference type="Proteomes" id="UP000887575">
    <property type="component" value="Unassembled WGS sequence"/>
</dbReference>
<accession>A0AAF3EFG5</accession>
<dbReference type="GO" id="GO:0005634">
    <property type="term" value="C:nucleus"/>
    <property type="evidence" value="ECO:0007669"/>
    <property type="project" value="UniProtKB-UniRule"/>
</dbReference>
<dbReference type="InterPro" id="IPR050342">
    <property type="entry name" value="HMGB"/>
</dbReference>
<dbReference type="SMART" id="SM00398">
    <property type="entry name" value="HMG"/>
    <property type="match status" value="2"/>
</dbReference>
<evidence type="ECO:0000313" key="6">
    <source>
        <dbReference type="WBParaSite" id="MBELARI_LOCUS12724"/>
    </source>
</evidence>
<dbReference type="PANTHER" id="PTHR48112">
    <property type="entry name" value="HIGH MOBILITY GROUP PROTEIN DSP1"/>
    <property type="match status" value="1"/>
</dbReference>
<sequence length="201" mass="23202">MIRSFANLSVSSGSRCFSTSVNKKSSLSTRPIQRPTYSPYNLFIKEQYPKLKTHENERVSEVMKKIASAWKNVSAAEKDRLTVQAKKVADERKKALSDAEKLQIRENRIKRKERTLEKDVDAKYPDRPKKPASAYGLYLKNKGANAPRVDGQKLDFKQLASDWKNLGESEKEKYRTEAEKAMSIYNAEVKEWRDKHGLKKM</sequence>
<feature type="DNA-binding region" description="HMG box" evidence="2">
    <location>
        <begin position="33"/>
        <end position="100"/>
    </location>
</feature>
<keyword evidence="3" id="KW-0175">Coiled coil</keyword>
<proteinExistence type="predicted"/>
<reference evidence="6" key="1">
    <citation type="submission" date="2024-02" db="UniProtKB">
        <authorList>
            <consortium name="WormBaseParasite"/>
        </authorList>
    </citation>
    <scope>IDENTIFICATION</scope>
</reference>
<dbReference type="PROSITE" id="PS50118">
    <property type="entry name" value="HMG_BOX_2"/>
    <property type="match status" value="2"/>
</dbReference>
<dbReference type="SUPFAM" id="SSF47095">
    <property type="entry name" value="HMG-box"/>
    <property type="match status" value="2"/>
</dbReference>
<dbReference type="WBParaSite" id="MBELARI_LOCUS12724">
    <property type="protein sequence ID" value="MBELARI_LOCUS12724"/>
    <property type="gene ID" value="MBELARI_LOCUS12724"/>
</dbReference>
<organism evidence="5 6">
    <name type="scientific">Mesorhabditis belari</name>
    <dbReference type="NCBI Taxonomy" id="2138241"/>
    <lineage>
        <taxon>Eukaryota</taxon>
        <taxon>Metazoa</taxon>
        <taxon>Ecdysozoa</taxon>
        <taxon>Nematoda</taxon>
        <taxon>Chromadorea</taxon>
        <taxon>Rhabditida</taxon>
        <taxon>Rhabditina</taxon>
        <taxon>Rhabditomorpha</taxon>
        <taxon>Rhabditoidea</taxon>
        <taxon>Rhabditidae</taxon>
        <taxon>Mesorhabditinae</taxon>
        <taxon>Mesorhabditis</taxon>
    </lineage>
</organism>
<evidence type="ECO:0000256" key="2">
    <source>
        <dbReference type="PROSITE-ProRule" id="PRU00267"/>
    </source>
</evidence>
<feature type="domain" description="HMG box" evidence="4">
    <location>
        <begin position="128"/>
        <end position="193"/>
    </location>
</feature>
<dbReference type="CDD" id="cd00084">
    <property type="entry name" value="HMG-box_SF"/>
    <property type="match status" value="1"/>
</dbReference>
<dbReference type="InterPro" id="IPR036910">
    <property type="entry name" value="HMG_box_dom_sf"/>
</dbReference>
<protein>
    <submittedName>
        <fullName evidence="6">HMG box domain-containing protein</fullName>
    </submittedName>
</protein>
<dbReference type="InterPro" id="IPR009071">
    <property type="entry name" value="HMG_box_dom"/>
</dbReference>
<dbReference type="GO" id="GO:0006357">
    <property type="term" value="P:regulation of transcription by RNA polymerase II"/>
    <property type="evidence" value="ECO:0007669"/>
    <property type="project" value="TreeGrafter"/>
</dbReference>
<feature type="domain" description="HMG box" evidence="4">
    <location>
        <begin position="33"/>
        <end position="100"/>
    </location>
</feature>
<keyword evidence="5" id="KW-1185">Reference proteome</keyword>
<feature type="DNA-binding region" description="HMG box" evidence="2">
    <location>
        <begin position="128"/>
        <end position="193"/>
    </location>
</feature>
<evidence type="ECO:0000313" key="5">
    <source>
        <dbReference type="Proteomes" id="UP000887575"/>
    </source>
</evidence>
<keyword evidence="2" id="KW-0539">Nucleus</keyword>
<dbReference type="Pfam" id="PF09011">
    <property type="entry name" value="HMG_box_2"/>
    <property type="match status" value="1"/>
</dbReference>
<dbReference type="AlphaFoldDB" id="A0AAF3EFG5"/>
<dbReference type="GO" id="GO:0003677">
    <property type="term" value="F:DNA binding"/>
    <property type="evidence" value="ECO:0007669"/>
    <property type="project" value="UniProtKB-UniRule"/>
</dbReference>
<evidence type="ECO:0000259" key="4">
    <source>
        <dbReference type="PROSITE" id="PS50118"/>
    </source>
</evidence>
<keyword evidence="1 2" id="KW-0238">DNA-binding</keyword>
<name>A0AAF3EFG5_9BILA</name>
<evidence type="ECO:0000256" key="3">
    <source>
        <dbReference type="SAM" id="Coils"/>
    </source>
</evidence>
<feature type="coiled-coil region" evidence="3">
    <location>
        <begin position="85"/>
        <end position="119"/>
    </location>
</feature>
<evidence type="ECO:0000256" key="1">
    <source>
        <dbReference type="ARBA" id="ARBA00023125"/>
    </source>
</evidence>
<dbReference type="Gene3D" id="1.10.30.10">
    <property type="entry name" value="High mobility group box domain"/>
    <property type="match status" value="2"/>
</dbReference>
<dbReference type="PANTHER" id="PTHR48112:SF22">
    <property type="entry name" value="MITOCHONDRIAL TRANSCRIPTION FACTOR A, ISOFORM B"/>
    <property type="match status" value="1"/>
</dbReference>